<organism evidence="5 6">
    <name type="scientific">Alkalimonas amylolytica</name>
    <dbReference type="NCBI Taxonomy" id="152573"/>
    <lineage>
        <taxon>Bacteria</taxon>
        <taxon>Pseudomonadati</taxon>
        <taxon>Pseudomonadota</taxon>
        <taxon>Gammaproteobacteria</taxon>
        <taxon>Alkalimonas</taxon>
    </lineage>
</organism>
<dbReference type="RefSeq" id="WP_245785705.1">
    <property type="nucleotide sequence ID" value="NZ_FNRM01000005.1"/>
</dbReference>
<gene>
    <name evidence="5" type="ORF">SAMN04488051_10585</name>
</gene>
<evidence type="ECO:0000313" key="6">
    <source>
        <dbReference type="Proteomes" id="UP000198773"/>
    </source>
</evidence>
<dbReference type="CDD" id="cd00383">
    <property type="entry name" value="trans_reg_C"/>
    <property type="match status" value="1"/>
</dbReference>
<proteinExistence type="predicted"/>
<dbReference type="Pfam" id="PF00486">
    <property type="entry name" value="Trans_reg_C"/>
    <property type="match status" value="1"/>
</dbReference>
<sequence length="718" mass="81254">MSNIVVGDYILDTEQQLLFQQQQEVAIEPKAFALLLYLYQHRERYVSLEELHQQVWTDRVVSDSAVRSCIKKLRTVLDDHDVRQPRYIKSVAKRGYKLVCPVCEIEAEPAMEAATVADIATTTPALASGSPAIVMAKRPAKLTPWLILSGVALVLLWLLLLWLQASNTAEQLPPSPLASQLPSSLLLSGQHISTPAGEKRGLALSPDGAYLAFLGRSNQSEPWQIYLMDRQSRDIRLLPTAAQQPSLLAFADHQSIFVVDALMGDSTIYRLQLDTAMQLVAEQKVAAFPFIGHLSPATGENSWLINAADGLQKPVTLYRWQWGSDQPELWQARSSAIDHIYRSMLSPSGQRLASAIAVNAVEFRLEIQDLRSSRQILYSVKTLGTLFRLEWLDEESLILLDDKQGLILLDLPSQSQQVIMAHGDEKIEDFSIIGTERRLLVLRNEFLSEPLFYELLPGAGFALDRIVKVPTGIRMVNYAENERYLGVVQDQDTRMLVQYAQHGGSKEVLFSAQQRIELLDYHAKQAALLLKVGQQLMVLNLNTKLIEFVPTSQSLLDHHAAFSLDGNLVYFGQLIAGEWQLHQFERFTQQSRVLLKGYRSLREAPDGYLAATGQGDLYRLDPQLRPIKSLGQRINTEFVSRWYVRQHKLIWSDFDLAYTWLNQLDLVSGELQQRRFAFEEMHPLFAMSQDGSRVLGFSRRTRTTNLVEVDLPAQFFTP</sequence>
<dbReference type="GO" id="GO:0003677">
    <property type="term" value="F:DNA binding"/>
    <property type="evidence" value="ECO:0007669"/>
    <property type="project" value="UniProtKB-UniRule"/>
</dbReference>
<dbReference type="PROSITE" id="PS51755">
    <property type="entry name" value="OMPR_PHOB"/>
    <property type="match status" value="1"/>
</dbReference>
<keyword evidence="3" id="KW-0812">Transmembrane</keyword>
<dbReference type="SUPFAM" id="SSF82171">
    <property type="entry name" value="DPP6 N-terminal domain-like"/>
    <property type="match status" value="1"/>
</dbReference>
<keyword evidence="1 2" id="KW-0238">DNA-binding</keyword>
<name>A0A1H4D672_ALKAM</name>
<keyword evidence="3" id="KW-1133">Transmembrane helix</keyword>
<accession>A0A1H4D672</accession>
<dbReference type="Proteomes" id="UP000198773">
    <property type="component" value="Unassembled WGS sequence"/>
</dbReference>
<dbReference type="InterPro" id="IPR016032">
    <property type="entry name" value="Sig_transdc_resp-reg_C-effctor"/>
</dbReference>
<keyword evidence="6" id="KW-1185">Reference proteome</keyword>
<dbReference type="InterPro" id="IPR011042">
    <property type="entry name" value="6-blade_b-propeller_TolB-like"/>
</dbReference>
<dbReference type="SMART" id="SM00862">
    <property type="entry name" value="Trans_reg_C"/>
    <property type="match status" value="1"/>
</dbReference>
<dbReference type="Gene3D" id="1.10.10.10">
    <property type="entry name" value="Winged helix-like DNA-binding domain superfamily/Winged helix DNA-binding domain"/>
    <property type="match status" value="1"/>
</dbReference>
<dbReference type="Gene3D" id="2.120.10.30">
    <property type="entry name" value="TolB, C-terminal domain"/>
    <property type="match status" value="1"/>
</dbReference>
<protein>
    <submittedName>
        <fullName evidence="5">DNA-binding winged helix-turn-helix (WHTH) domain-containing protein</fullName>
    </submittedName>
</protein>
<dbReference type="InterPro" id="IPR036388">
    <property type="entry name" value="WH-like_DNA-bd_sf"/>
</dbReference>
<evidence type="ECO:0000313" key="5">
    <source>
        <dbReference type="EMBL" id="SEA68036.1"/>
    </source>
</evidence>
<evidence type="ECO:0000256" key="1">
    <source>
        <dbReference type="ARBA" id="ARBA00023125"/>
    </source>
</evidence>
<dbReference type="GO" id="GO:0000160">
    <property type="term" value="P:phosphorelay signal transduction system"/>
    <property type="evidence" value="ECO:0007669"/>
    <property type="project" value="InterPro"/>
</dbReference>
<dbReference type="STRING" id="152573.SAMN04488051_10585"/>
<dbReference type="EMBL" id="FNRM01000005">
    <property type="protein sequence ID" value="SEA68036.1"/>
    <property type="molecule type" value="Genomic_DNA"/>
</dbReference>
<evidence type="ECO:0000259" key="4">
    <source>
        <dbReference type="PROSITE" id="PS51755"/>
    </source>
</evidence>
<reference evidence="5 6" key="1">
    <citation type="submission" date="2016-10" db="EMBL/GenBank/DDBJ databases">
        <authorList>
            <person name="de Groot N.N."/>
        </authorList>
    </citation>
    <scope>NUCLEOTIDE SEQUENCE [LARGE SCALE GENOMIC DNA]</scope>
    <source>
        <strain evidence="5 6">CGMCC 1.3430</strain>
    </source>
</reference>
<dbReference type="InterPro" id="IPR001867">
    <property type="entry name" value="OmpR/PhoB-type_DNA-bd"/>
</dbReference>
<evidence type="ECO:0000256" key="2">
    <source>
        <dbReference type="PROSITE-ProRule" id="PRU01091"/>
    </source>
</evidence>
<feature type="DNA-binding region" description="OmpR/PhoB-type" evidence="2">
    <location>
        <begin position="1"/>
        <end position="100"/>
    </location>
</feature>
<dbReference type="GO" id="GO:0006355">
    <property type="term" value="P:regulation of DNA-templated transcription"/>
    <property type="evidence" value="ECO:0007669"/>
    <property type="project" value="InterPro"/>
</dbReference>
<dbReference type="AlphaFoldDB" id="A0A1H4D672"/>
<feature type="domain" description="OmpR/PhoB-type" evidence="4">
    <location>
        <begin position="1"/>
        <end position="100"/>
    </location>
</feature>
<evidence type="ECO:0000256" key="3">
    <source>
        <dbReference type="SAM" id="Phobius"/>
    </source>
</evidence>
<dbReference type="SUPFAM" id="SSF46894">
    <property type="entry name" value="C-terminal effector domain of the bipartite response regulators"/>
    <property type="match status" value="1"/>
</dbReference>
<feature type="transmembrane region" description="Helical" evidence="3">
    <location>
        <begin position="145"/>
        <end position="165"/>
    </location>
</feature>
<keyword evidence="3" id="KW-0472">Membrane</keyword>